<feature type="compositionally biased region" description="Low complexity" evidence="1">
    <location>
        <begin position="1"/>
        <end position="14"/>
    </location>
</feature>
<evidence type="ECO:0000256" key="1">
    <source>
        <dbReference type="SAM" id="MobiDB-lite"/>
    </source>
</evidence>
<dbReference type="EMBL" id="FTOA01000005">
    <property type="protein sequence ID" value="SIS96868.1"/>
    <property type="molecule type" value="Genomic_DNA"/>
</dbReference>
<dbReference type="Pfam" id="PF10768">
    <property type="entry name" value="FliX"/>
    <property type="match status" value="1"/>
</dbReference>
<dbReference type="InterPro" id="IPR019704">
    <property type="entry name" value="Flagellar_assmbl_FliX_class2"/>
</dbReference>
<feature type="region of interest" description="Disordered" evidence="1">
    <location>
        <begin position="1"/>
        <end position="33"/>
    </location>
</feature>
<sequence>MKISGSGRSSGPSSTNRTTKSAGPSASGFVDHLQGAAAVEETASVHGLEAPQALSGLESLLAIQAVDADGSNRGRRRMIARGEELLDRLEDIRRGLLLGTIPIDRLSKLSEMVRSKRDSGADPELAALLDEIELRAEVELAKLGMR</sequence>
<dbReference type="OrthoDB" id="8005693at2"/>
<dbReference type="GO" id="GO:0044781">
    <property type="term" value="P:bacterial-type flagellum organization"/>
    <property type="evidence" value="ECO:0007669"/>
    <property type="project" value="InterPro"/>
</dbReference>
<organism evidence="2 3">
    <name type="scientific">Insolitispirillum peregrinum</name>
    <dbReference type="NCBI Taxonomy" id="80876"/>
    <lineage>
        <taxon>Bacteria</taxon>
        <taxon>Pseudomonadati</taxon>
        <taxon>Pseudomonadota</taxon>
        <taxon>Alphaproteobacteria</taxon>
        <taxon>Rhodospirillales</taxon>
        <taxon>Novispirillaceae</taxon>
        <taxon>Insolitispirillum</taxon>
    </lineage>
</organism>
<evidence type="ECO:0000313" key="2">
    <source>
        <dbReference type="EMBL" id="SIS96868.1"/>
    </source>
</evidence>
<keyword evidence="2" id="KW-0966">Cell projection</keyword>
<proteinExistence type="predicted"/>
<reference evidence="2 3" key="1">
    <citation type="submission" date="2017-01" db="EMBL/GenBank/DDBJ databases">
        <authorList>
            <person name="Mah S.A."/>
            <person name="Swanson W.J."/>
            <person name="Moy G.W."/>
            <person name="Vacquier V.D."/>
        </authorList>
    </citation>
    <scope>NUCLEOTIDE SEQUENCE [LARGE SCALE GENOMIC DNA]</scope>
    <source>
        <strain evidence="2 3">DSM 11589</strain>
    </source>
</reference>
<keyword evidence="2" id="KW-0969">Cilium</keyword>
<evidence type="ECO:0000313" key="3">
    <source>
        <dbReference type="Proteomes" id="UP000185678"/>
    </source>
</evidence>
<dbReference type="Proteomes" id="UP000185678">
    <property type="component" value="Unassembled WGS sequence"/>
</dbReference>
<protein>
    <submittedName>
        <fullName evidence="2">Class II flagellar assembly regulator</fullName>
    </submittedName>
</protein>
<dbReference type="AlphaFoldDB" id="A0A1N7NF44"/>
<accession>A0A1N7NF44</accession>
<feature type="compositionally biased region" description="Polar residues" evidence="1">
    <location>
        <begin position="15"/>
        <end position="24"/>
    </location>
</feature>
<keyword evidence="2" id="KW-0282">Flagellum</keyword>
<name>A0A1N7NF44_9PROT</name>
<gene>
    <name evidence="2" type="ORF">SAMN05421779_10572</name>
</gene>
<dbReference type="RefSeq" id="WP_076401015.1">
    <property type="nucleotide sequence ID" value="NZ_FTOA01000005.1"/>
</dbReference>
<keyword evidence="3" id="KW-1185">Reference proteome</keyword>
<dbReference type="STRING" id="80876.SAMN05421779_10572"/>